<evidence type="ECO:0000256" key="6">
    <source>
        <dbReference type="ARBA" id="ARBA00023303"/>
    </source>
</evidence>
<feature type="binding site" evidence="10">
    <location>
        <position position="109"/>
    </location>
    <ligand>
        <name>Na(+)</name>
        <dbReference type="ChEBI" id="CHEBI:29101"/>
        <note>structural</note>
    </ligand>
</feature>
<evidence type="ECO:0000256" key="5">
    <source>
        <dbReference type="ARBA" id="ARBA00023136"/>
    </source>
</evidence>
<keyword evidence="3 10" id="KW-0812">Transmembrane</keyword>
<keyword evidence="10" id="KW-0813">Transport</keyword>
<organism evidence="11 12">
    <name type="scientific">Fodinibacter luteus</name>
    <dbReference type="NCBI Taxonomy" id="552064"/>
    <lineage>
        <taxon>Bacteria</taxon>
        <taxon>Bacillati</taxon>
        <taxon>Actinomycetota</taxon>
        <taxon>Actinomycetes</taxon>
        <taxon>Micrococcales</taxon>
        <taxon>Intrasporangiaceae</taxon>
        <taxon>Fodinibacter (ex Wang et al. 2009)</taxon>
    </lineage>
</organism>
<feature type="transmembrane region" description="Helical" evidence="10">
    <location>
        <begin position="64"/>
        <end position="87"/>
    </location>
</feature>
<keyword evidence="6 10" id="KW-0407">Ion channel</keyword>
<accession>A0ABP8KRU1</accession>
<evidence type="ECO:0000256" key="1">
    <source>
        <dbReference type="ARBA" id="ARBA00004651"/>
    </source>
</evidence>
<keyword evidence="12" id="KW-1185">Reference proteome</keyword>
<evidence type="ECO:0000256" key="10">
    <source>
        <dbReference type="HAMAP-Rule" id="MF_00454"/>
    </source>
</evidence>
<dbReference type="RefSeq" id="WP_345208878.1">
    <property type="nucleotide sequence ID" value="NZ_BAABGM010000033.1"/>
</dbReference>
<feature type="transmembrane region" description="Helical" evidence="10">
    <location>
        <begin position="33"/>
        <end position="52"/>
    </location>
</feature>
<evidence type="ECO:0000256" key="4">
    <source>
        <dbReference type="ARBA" id="ARBA00022989"/>
    </source>
</evidence>
<keyword evidence="2 10" id="KW-1003">Cell membrane</keyword>
<keyword evidence="4 10" id="KW-1133">Transmembrane helix</keyword>
<proteinExistence type="inferred from homology"/>
<keyword evidence="10" id="KW-0479">Metal-binding</keyword>
<gene>
    <name evidence="10" type="primary">fluC</name>
    <name evidence="10" type="synonym">crcB</name>
    <name evidence="11" type="ORF">GCM10023168_37530</name>
</gene>
<evidence type="ECO:0000256" key="8">
    <source>
        <dbReference type="ARBA" id="ARBA00035585"/>
    </source>
</evidence>
<dbReference type="Proteomes" id="UP001500945">
    <property type="component" value="Unassembled WGS sequence"/>
</dbReference>
<comment type="function">
    <text evidence="9 10">Fluoride-specific ion channel. Important for reducing fluoride concentration in the cell, thus reducing its toxicity.</text>
</comment>
<dbReference type="HAMAP" id="MF_00454">
    <property type="entry name" value="FluC"/>
    <property type="match status" value="1"/>
</dbReference>
<feature type="transmembrane region" description="Helical" evidence="10">
    <location>
        <begin position="99"/>
        <end position="123"/>
    </location>
</feature>
<evidence type="ECO:0000313" key="11">
    <source>
        <dbReference type="EMBL" id="GAA4414150.1"/>
    </source>
</evidence>
<feature type="transmembrane region" description="Helical" evidence="10">
    <location>
        <begin position="129"/>
        <end position="151"/>
    </location>
</feature>
<dbReference type="EMBL" id="BAABGM010000033">
    <property type="protein sequence ID" value="GAA4414150.1"/>
    <property type="molecule type" value="Genomic_DNA"/>
</dbReference>
<protein>
    <recommendedName>
        <fullName evidence="10">Fluoride-specific ion channel FluC</fullName>
    </recommendedName>
</protein>
<comment type="activity regulation">
    <text evidence="10">Na(+) is not transported, but it plays an essential structural role and its presence is essential for fluoride channel function.</text>
</comment>
<comment type="caution">
    <text evidence="11">The sequence shown here is derived from an EMBL/GenBank/DDBJ whole genome shotgun (WGS) entry which is preliminary data.</text>
</comment>
<comment type="similarity">
    <text evidence="7 10">Belongs to the fluoride channel Fluc/FEX (TC 1.A.43) family.</text>
</comment>
<dbReference type="Pfam" id="PF02537">
    <property type="entry name" value="CRCB"/>
    <property type="match status" value="1"/>
</dbReference>
<keyword evidence="10" id="KW-0915">Sodium</keyword>
<keyword evidence="5 10" id="KW-0472">Membrane</keyword>
<dbReference type="PANTHER" id="PTHR28259">
    <property type="entry name" value="FLUORIDE EXPORT PROTEIN 1-RELATED"/>
    <property type="match status" value="1"/>
</dbReference>
<name>A0ABP8KRU1_9MICO</name>
<comment type="subcellular location">
    <subcellularLocation>
        <location evidence="1 10">Cell membrane</location>
        <topology evidence="1 10">Multi-pass membrane protein</topology>
    </subcellularLocation>
</comment>
<comment type="catalytic activity">
    <reaction evidence="8">
        <text>fluoride(in) = fluoride(out)</text>
        <dbReference type="Rhea" id="RHEA:76159"/>
        <dbReference type="ChEBI" id="CHEBI:17051"/>
    </reaction>
    <physiologicalReaction direction="left-to-right" evidence="8">
        <dbReference type="Rhea" id="RHEA:76160"/>
    </physiologicalReaction>
</comment>
<evidence type="ECO:0000256" key="7">
    <source>
        <dbReference type="ARBA" id="ARBA00035120"/>
    </source>
</evidence>
<sequence length="159" mass="16052">MAGRDDDAGEVDDHVGDVDHVGVGDVDRDRVDLVVVATVALGGVIGSLGRYAVGEALPHASGAFPWATLVVNVSGAFAMGLLVAYLVDRPGVHRLARPFVGVGVLGGWTTFSALAVDVVQLSAAAEVQLALGYVAATFLVGTLAVPAGAAVGQRVWPGP</sequence>
<dbReference type="InterPro" id="IPR003691">
    <property type="entry name" value="FluC"/>
</dbReference>
<evidence type="ECO:0000256" key="3">
    <source>
        <dbReference type="ARBA" id="ARBA00022692"/>
    </source>
</evidence>
<keyword evidence="10" id="KW-0406">Ion transport</keyword>
<feature type="binding site" evidence="10">
    <location>
        <position position="106"/>
    </location>
    <ligand>
        <name>Na(+)</name>
        <dbReference type="ChEBI" id="CHEBI:29101"/>
        <note>structural</note>
    </ligand>
</feature>
<reference evidence="12" key="1">
    <citation type="journal article" date="2019" name="Int. J. Syst. Evol. Microbiol.">
        <title>The Global Catalogue of Microorganisms (GCM) 10K type strain sequencing project: providing services to taxonomists for standard genome sequencing and annotation.</title>
        <authorList>
            <consortium name="The Broad Institute Genomics Platform"/>
            <consortium name="The Broad Institute Genome Sequencing Center for Infectious Disease"/>
            <person name="Wu L."/>
            <person name="Ma J."/>
        </authorList>
    </citation>
    <scope>NUCLEOTIDE SEQUENCE [LARGE SCALE GENOMIC DNA]</scope>
    <source>
        <strain evidence="12">JCM 17809</strain>
    </source>
</reference>
<dbReference type="PANTHER" id="PTHR28259:SF1">
    <property type="entry name" value="FLUORIDE EXPORT PROTEIN 1-RELATED"/>
    <property type="match status" value="1"/>
</dbReference>
<evidence type="ECO:0000256" key="9">
    <source>
        <dbReference type="ARBA" id="ARBA00049940"/>
    </source>
</evidence>
<evidence type="ECO:0000313" key="12">
    <source>
        <dbReference type="Proteomes" id="UP001500945"/>
    </source>
</evidence>
<evidence type="ECO:0000256" key="2">
    <source>
        <dbReference type="ARBA" id="ARBA00022475"/>
    </source>
</evidence>